<dbReference type="GO" id="GO:0031419">
    <property type="term" value="F:cobalamin binding"/>
    <property type="evidence" value="ECO:0007669"/>
    <property type="project" value="InterPro"/>
</dbReference>
<dbReference type="EMBL" id="JACXWD010000002">
    <property type="protein sequence ID" value="MBD3866713.1"/>
    <property type="molecule type" value="Genomic_DNA"/>
</dbReference>
<sequence length="558" mass="62227">MKDDDRKGSRTLGEWENRTLKPFTDRTGERDVDFSTVSSLPIDRLYTPEDLGPDWNFDEKVGFPGEYPYTRGVYPSMYRGRLWTMRQFAGFGSAAQTNERFKYLLGHGQTGLSVAFDLPTLMGRDSDDHMARGEVGKEGVAIDSLADMEVLFEGIPLDRVSTSMTINAPAAVIFCMYLAVAEKQGVSFDSLNGTLQNDILKEYIAQKEWIYPPKPSIRIITDLIGFCTRSVPKWNTISISGYHIREAGSTAAQELAFTLADGIGYVQAGIEAGLEVDAFAPRLSFFWNSHNDFFEEIAKMRASRRMWARIMRERFGATDPRSWMCRFHTQTAGYSLTAQQPYNNVVRVTTQALAAVLGGTQSLHTNSLDETLALPSEEAVTIALRTQQILAEESGVTNTIDPLAGSYFVEALTDRMEREAMEYIDRIDELGGIVPAIETGFPQKEIADAAYRYQQQLEDASKVVVGVNKHRMDEKSKPDTLKIGHEVEEDQLARLEKLKSSRDQAAVDRCLAALSEAASGDENLLPLMLAAVREYATVGEVSEALVPVFGRYREVSFI</sequence>
<dbReference type="InterPro" id="IPR016176">
    <property type="entry name" value="Cbl-dep_enz_cat"/>
</dbReference>
<name>A0A8J6XYP2_9BACT</name>
<evidence type="ECO:0000313" key="4">
    <source>
        <dbReference type="Proteomes" id="UP000648239"/>
    </source>
</evidence>
<reference evidence="3 4" key="1">
    <citation type="submission" date="2020-08" db="EMBL/GenBank/DDBJ databases">
        <title>Acidobacteriota in marine sediments use diverse sulfur dissimilation pathways.</title>
        <authorList>
            <person name="Wasmund K."/>
        </authorList>
    </citation>
    <scope>NUCLEOTIDE SEQUENCE [LARGE SCALE GENOMIC DNA]</scope>
    <source>
        <strain evidence="3">MAG AM4</strain>
    </source>
</reference>
<feature type="domain" description="Methylmalonyl-CoA mutase alpha/beta chain catalytic" evidence="2">
    <location>
        <begin position="36"/>
        <end position="551"/>
    </location>
</feature>
<comment type="caution">
    <text evidence="3">The sequence shown here is derived from an EMBL/GenBank/DDBJ whole genome shotgun (WGS) entry which is preliminary data.</text>
</comment>
<dbReference type="Pfam" id="PF01642">
    <property type="entry name" value="MM_CoA_mutase"/>
    <property type="match status" value="1"/>
</dbReference>
<dbReference type="Proteomes" id="UP000648239">
    <property type="component" value="Unassembled WGS sequence"/>
</dbReference>
<dbReference type="SUPFAM" id="SSF51703">
    <property type="entry name" value="Cobalamin (vitamin B12)-dependent enzymes"/>
    <property type="match status" value="1"/>
</dbReference>
<dbReference type="PANTHER" id="PTHR48101:SF1">
    <property type="entry name" value="METHYLMALONYL-COA MUTASE, LARGE SUBUNIT"/>
    <property type="match status" value="1"/>
</dbReference>
<gene>
    <name evidence="3" type="ORF">IFK94_01185</name>
</gene>
<dbReference type="CDD" id="cd03680">
    <property type="entry name" value="MM_CoA_mutase_ICM_like"/>
    <property type="match status" value="1"/>
</dbReference>
<dbReference type="PANTHER" id="PTHR48101">
    <property type="entry name" value="METHYLMALONYL-COA MUTASE, MITOCHONDRIAL-RELATED"/>
    <property type="match status" value="1"/>
</dbReference>
<proteinExistence type="predicted"/>
<dbReference type="GO" id="GO:0004494">
    <property type="term" value="F:methylmalonyl-CoA mutase activity"/>
    <property type="evidence" value="ECO:0007669"/>
    <property type="project" value="InterPro"/>
</dbReference>
<dbReference type="Gene3D" id="3.20.20.240">
    <property type="entry name" value="Methylmalonyl-CoA mutase"/>
    <property type="match status" value="1"/>
</dbReference>
<evidence type="ECO:0000256" key="1">
    <source>
        <dbReference type="ARBA" id="ARBA00023235"/>
    </source>
</evidence>
<evidence type="ECO:0000259" key="2">
    <source>
        <dbReference type="Pfam" id="PF01642"/>
    </source>
</evidence>
<evidence type="ECO:0000313" key="3">
    <source>
        <dbReference type="EMBL" id="MBD3866713.1"/>
    </source>
</evidence>
<dbReference type="InterPro" id="IPR006098">
    <property type="entry name" value="MMCoA_mutase_a_cat"/>
</dbReference>
<organism evidence="3 4">
    <name type="scientific">Candidatus Polarisedimenticola svalbardensis</name>
    <dbReference type="NCBI Taxonomy" id="2886004"/>
    <lineage>
        <taxon>Bacteria</taxon>
        <taxon>Pseudomonadati</taxon>
        <taxon>Acidobacteriota</taxon>
        <taxon>Candidatus Polarisedimenticolia</taxon>
        <taxon>Candidatus Polarisedimenticolales</taxon>
        <taxon>Candidatus Polarisedimenticolaceae</taxon>
        <taxon>Candidatus Polarisedimenticola</taxon>
    </lineage>
</organism>
<dbReference type="NCBIfam" id="TIGR00641">
    <property type="entry name" value="acid_CoA_mut_N"/>
    <property type="match status" value="1"/>
</dbReference>
<dbReference type="AlphaFoldDB" id="A0A8J6XYP2"/>
<accession>A0A8J6XYP2</accession>
<protein>
    <submittedName>
        <fullName evidence="3">Methylmalonyl-CoA mutase family protein</fullName>
    </submittedName>
</protein>
<keyword evidence="1" id="KW-0413">Isomerase</keyword>
<dbReference type="InterPro" id="IPR006099">
    <property type="entry name" value="MeMalonylCoA_mutase_a/b_cat"/>
</dbReference>